<keyword evidence="1" id="KW-0812">Transmembrane</keyword>
<keyword evidence="1" id="KW-1133">Transmembrane helix</keyword>
<gene>
    <name evidence="2" type="ORF">Prudu_022184</name>
</gene>
<protein>
    <submittedName>
        <fullName evidence="2">Stress enhanced protein 1</fullName>
    </submittedName>
</protein>
<evidence type="ECO:0000256" key="1">
    <source>
        <dbReference type="SAM" id="Phobius"/>
    </source>
</evidence>
<organism evidence="2">
    <name type="scientific">Prunus dulcis</name>
    <name type="common">Almond</name>
    <name type="synonym">Amygdalus dulcis</name>
    <dbReference type="NCBI Taxonomy" id="3755"/>
    <lineage>
        <taxon>Eukaryota</taxon>
        <taxon>Viridiplantae</taxon>
        <taxon>Streptophyta</taxon>
        <taxon>Embryophyta</taxon>
        <taxon>Tracheophyta</taxon>
        <taxon>Spermatophyta</taxon>
        <taxon>Magnoliopsida</taxon>
        <taxon>eudicotyledons</taxon>
        <taxon>Gunneridae</taxon>
        <taxon>Pentapetalae</taxon>
        <taxon>rosids</taxon>
        <taxon>fabids</taxon>
        <taxon>Rosales</taxon>
        <taxon>Rosaceae</taxon>
        <taxon>Amygdaloideae</taxon>
        <taxon>Amygdaleae</taxon>
        <taxon>Prunus</taxon>
    </lineage>
</organism>
<dbReference type="EMBL" id="AP019304">
    <property type="protein sequence ID" value="BBH09634.1"/>
    <property type="molecule type" value="Genomic_DNA"/>
</dbReference>
<feature type="non-terminal residue" evidence="2">
    <location>
        <position position="66"/>
    </location>
</feature>
<accession>A0A4Y1RYX2</accession>
<name>A0A4Y1RYX2_PRUDU</name>
<evidence type="ECO:0000313" key="2">
    <source>
        <dbReference type="EMBL" id="BBH09634.1"/>
    </source>
</evidence>
<feature type="transmembrane region" description="Helical" evidence="1">
    <location>
        <begin position="30"/>
        <end position="48"/>
    </location>
</feature>
<dbReference type="AlphaFoldDB" id="A0A4Y1RYX2"/>
<sequence length="66" mass="6830">MANCISSKEGSTQINATFCKNFGLTSPLPTAALAVTALVGVLTAVFIFQSGSEKVPTIAARLKVED</sequence>
<proteinExistence type="predicted"/>
<reference evidence="2" key="1">
    <citation type="journal article" date="2019" name="Science">
        <title>Mutation of a bHLH transcription factor allowed almond domestication.</title>
        <authorList>
            <person name="Sanchez-Perez R."/>
            <person name="Pavan S."/>
            <person name="Mazzeo R."/>
            <person name="Moldovan C."/>
            <person name="Aiese Cigliano R."/>
            <person name="Del Cueto J."/>
            <person name="Ricciardi F."/>
            <person name="Lotti C."/>
            <person name="Ricciardi L."/>
            <person name="Dicenta F."/>
            <person name="Lopez-Marques R.L."/>
            <person name="Lindberg Moller B."/>
        </authorList>
    </citation>
    <scope>NUCLEOTIDE SEQUENCE</scope>
</reference>
<keyword evidence="1" id="KW-0472">Membrane</keyword>